<protein>
    <submittedName>
        <fullName evidence="1">Uncharacterized protein</fullName>
    </submittedName>
</protein>
<dbReference type="AlphaFoldDB" id="A0A1G6HE79"/>
<gene>
    <name evidence="1" type="ORF">SAMN05421548_102225</name>
</gene>
<name>A0A1G6HE79_9BURK</name>
<evidence type="ECO:0000313" key="1">
    <source>
        <dbReference type="EMBL" id="SDB92531.1"/>
    </source>
</evidence>
<dbReference type="EMBL" id="FMYQ01000002">
    <property type="protein sequence ID" value="SDB92531.1"/>
    <property type="molecule type" value="Genomic_DNA"/>
</dbReference>
<proteinExistence type="predicted"/>
<dbReference type="STRING" id="416944.SAMN05421548_102225"/>
<organism evidence="1 2">
    <name type="scientific">Paraburkholderia lycopersici</name>
    <dbReference type="NCBI Taxonomy" id="416944"/>
    <lineage>
        <taxon>Bacteria</taxon>
        <taxon>Pseudomonadati</taxon>
        <taxon>Pseudomonadota</taxon>
        <taxon>Betaproteobacteria</taxon>
        <taxon>Burkholderiales</taxon>
        <taxon>Burkholderiaceae</taxon>
        <taxon>Paraburkholderia</taxon>
    </lineage>
</organism>
<reference evidence="2" key="1">
    <citation type="submission" date="2016-09" db="EMBL/GenBank/DDBJ databases">
        <authorList>
            <person name="Varghese N."/>
            <person name="Submissions S."/>
        </authorList>
    </citation>
    <scope>NUCLEOTIDE SEQUENCE [LARGE SCALE GENOMIC DNA]</scope>
    <source>
        <strain evidence="2">TNe-862</strain>
    </source>
</reference>
<keyword evidence="2" id="KW-1185">Reference proteome</keyword>
<accession>A0A1G6HE79</accession>
<dbReference type="Proteomes" id="UP000198908">
    <property type="component" value="Unassembled WGS sequence"/>
</dbReference>
<sequence length="347" mass="39118">MRERNPRYGADYPVGRHTGLDARPCAHEKRAALEHRIQLICHCPLSAWLVRKLALAKSGIMAFGLDPIAKARTPSMRHRRAARGIRHKARFPKERLQIDIGNRPNIGYVQDNVPIVRLNFAYHTQQAHHPGDERHIVFAPPFIRSAGISHGARSKIKLIPLHAARLGRANRRAQQHERARAHNLVRFDACKARAWNRITSHVLRVRSGSPFHDRTSTLKDIIRNTRAPDPGRRKRIGKVARPEGIDATFQQRHEVRFYATEPAPRISAVGMLPPFFAFSCVFPGGLQERGHLRIPLDDHLLASTLLEGVVAVAELAAHLQRARASRNDVDGYTPNPISQRFRVAGLT</sequence>
<evidence type="ECO:0000313" key="2">
    <source>
        <dbReference type="Proteomes" id="UP000198908"/>
    </source>
</evidence>